<comment type="function">
    <text evidence="10">Catalyzes the transfer of pyrophosphate from adenosine triphosphate (ATP) to 6-hydroxymethyl-7,8-dihydropterin, an enzymatic step in folate biosynthesis pathway.</text>
</comment>
<evidence type="ECO:0000313" key="15">
    <source>
        <dbReference type="Proteomes" id="UP000029391"/>
    </source>
</evidence>
<dbReference type="GO" id="GO:0003848">
    <property type="term" value="F:2-amino-4-hydroxy-6-hydroxymethyldihydropteridine diphosphokinase activity"/>
    <property type="evidence" value="ECO:0007669"/>
    <property type="project" value="UniProtKB-EC"/>
</dbReference>
<dbReference type="AlphaFoldDB" id="A0A091BBD3"/>
<reference evidence="14 15" key="1">
    <citation type="submission" date="2013-09" db="EMBL/GenBank/DDBJ databases">
        <title>Genome sequencing of Arenimonas composti.</title>
        <authorList>
            <person name="Chen F."/>
            <person name="Wang G."/>
        </authorList>
    </citation>
    <scope>NUCLEOTIDE SEQUENCE [LARGE SCALE GENOMIC DNA]</scope>
    <source>
        <strain evidence="14 15">TR7-09</strain>
    </source>
</reference>
<accession>A0A091BBD3</accession>
<dbReference type="GO" id="GO:0016301">
    <property type="term" value="F:kinase activity"/>
    <property type="evidence" value="ECO:0007669"/>
    <property type="project" value="UniProtKB-KW"/>
</dbReference>
<dbReference type="CDD" id="cd00483">
    <property type="entry name" value="HPPK"/>
    <property type="match status" value="1"/>
</dbReference>
<evidence type="ECO:0000256" key="4">
    <source>
        <dbReference type="ARBA" id="ARBA00016218"/>
    </source>
</evidence>
<keyword evidence="15" id="KW-1185">Reference proteome</keyword>
<protein>
    <recommendedName>
        <fullName evidence="4">2-amino-4-hydroxy-6-hydroxymethyldihydropteridine pyrophosphokinase</fullName>
        <ecNumber evidence="3">2.7.6.3</ecNumber>
    </recommendedName>
    <alternativeName>
        <fullName evidence="11">6-hydroxymethyl-7,8-dihydropterin pyrophosphokinase</fullName>
    </alternativeName>
    <alternativeName>
        <fullName evidence="12">7,8-dihydro-6-hydroxymethylpterin-pyrophosphokinase</fullName>
    </alternativeName>
</protein>
<dbReference type="Pfam" id="PF01288">
    <property type="entry name" value="HPPK"/>
    <property type="match status" value="1"/>
</dbReference>
<dbReference type="Proteomes" id="UP000029391">
    <property type="component" value="Unassembled WGS sequence"/>
</dbReference>
<evidence type="ECO:0000256" key="9">
    <source>
        <dbReference type="ARBA" id="ARBA00022909"/>
    </source>
</evidence>
<dbReference type="PROSITE" id="PS00794">
    <property type="entry name" value="HPPK"/>
    <property type="match status" value="1"/>
</dbReference>
<evidence type="ECO:0000256" key="10">
    <source>
        <dbReference type="ARBA" id="ARBA00029409"/>
    </source>
</evidence>
<evidence type="ECO:0000256" key="12">
    <source>
        <dbReference type="ARBA" id="ARBA00033413"/>
    </source>
</evidence>
<evidence type="ECO:0000256" key="8">
    <source>
        <dbReference type="ARBA" id="ARBA00022840"/>
    </source>
</evidence>
<feature type="domain" description="7,8-dihydro-6-hydroxymethylpterin-pyrophosphokinase" evidence="13">
    <location>
        <begin position="92"/>
        <end position="103"/>
    </location>
</feature>
<keyword evidence="6" id="KW-0547">Nucleotide-binding</keyword>
<dbReference type="GO" id="GO:0046656">
    <property type="term" value="P:folic acid biosynthetic process"/>
    <property type="evidence" value="ECO:0007669"/>
    <property type="project" value="UniProtKB-KW"/>
</dbReference>
<sequence length="163" mass="17066">MIHRAYVGLGGNQGDVAATLQSALAALAALPGTTLAARSSFWHTPPWGDTAQPPFLNAVAALDTALSPMPLLGALLAIERAHGRDRGADARRWGPRPLDLDLLLHGDTVLAEPGLELPHPRLHQRAFVLVPLAEIAPDLVVPGRGRVADLRAAVDAAGIEAQT</sequence>
<comment type="caution">
    <text evidence="14">The sequence shown here is derived from an EMBL/GenBank/DDBJ whole genome shotgun (WGS) entry which is preliminary data.</text>
</comment>
<dbReference type="SUPFAM" id="SSF55083">
    <property type="entry name" value="6-hydroxymethyl-7,8-dihydropterin pyrophosphokinase, HPPK"/>
    <property type="match status" value="1"/>
</dbReference>
<keyword evidence="5" id="KW-0808">Transferase</keyword>
<evidence type="ECO:0000256" key="2">
    <source>
        <dbReference type="ARBA" id="ARBA00005810"/>
    </source>
</evidence>
<evidence type="ECO:0000259" key="13">
    <source>
        <dbReference type="PROSITE" id="PS00794"/>
    </source>
</evidence>
<evidence type="ECO:0000256" key="3">
    <source>
        <dbReference type="ARBA" id="ARBA00013253"/>
    </source>
</evidence>
<evidence type="ECO:0000256" key="11">
    <source>
        <dbReference type="ARBA" id="ARBA00029766"/>
    </source>
</evidence>
<dbReference type="NCBIfam" id="TIGR01498">
    <property type="entry name" value="folK"/>
    <property type="match status" value="1"/>
</dbReference>
<keyword evidence="7" id="KW-0418">Kinase</keyword>
<proteinExistence type="inferred from homology"/>
<dbReference type="EMBL" id="AWXU01000044">
    <property type="protein sequence ID" value="KFN49036.1"/>
    <property type="molecule type" value="Genomic_DNA"/>
</dbReference>
<keyword evidence="9" id="KW-0289">Folate biosynthesis</keyword>
<dbReference type="InterPro" id="IPR000550">
    <property type="entry name" value="Hppk"/>
</dbReference>
<organism evidence="14 15">
    <name type="scientific">Arenimonas composti TR7-09 = DSM 18010</name>
    <dbReference type="NCBI Taxonomy" id="1121013"/>
    <lineage>
        <taxon>Bacteria</taxon>
        <taxon>Pseudomonadati</taxon>
        <taxon>Pseudomonadota</taxon>
        <taxon>Gammaproteobacteria</taxon>
        <taxon>Lysobacterales</taxon>
        <taxon>Lysobacteraceae</taxon>
        <taxon>Arenimonas</taxon>
    </lineage>
</organism>
<dbReference type="GO" id="GO:0005524">
    <property type="term" value="F:ATP binding"/>
    <property type="evidence" value="ECO:0007669"/>
    <property type="project" value="UniProtKB-KW"/>
</dbReference>
<evidence type="ECO:0000313" key="14">
    <source>
        <dbReference type="EMBL" id="KFN49036.1"/>
    </source>
</evidence>
<dbReference type="InterPro" id="IPR035907">
    <property type="entry name" value="Hppk_sf"/>
</dbReference>
<evidence type="ECO:0000256" key="6">
    <source>
        <dbReference type="ARBA" id="ARBA00022741"/>
    </source>
</evidence>
<gene>
    <name evidence="14" type="ORF">P873_12900</name>
</gene>
<evidence type="ECO:0000256" key="1">
    <source>
        <dbReference type="ARBA" id="ARBA00005051"/>
    </source>
</evidence>
<dbReference type="Gene3D" id="3.30.70.560">
    <property type="entry name" value="7,8-Dihydro-6-hydroxymethylpterin-pyrophosphokinase HPPK"/>
    <property type="match status" value="1"/>
</dbReference>
<comment type="pathway">
    <text evidence="1">Cofactor biosynthesis; tetrahydrofolate biosynthesis; 2-amino-4-hydroxy-6-hydroxymethyl-7,8-dihydropteridine diphosphate from 7,8-dihydroneopterin triphosphate: step 4/4.</text>
</comment>
<evidence type="ECO:0000256" key="5">
    <source>
        <dbReference type="ARBA" id="ARBA00022679"/>
    </source>
</evidence>
<comment type="similarity">
    <text evidence="2">Belongs to the HPPK family.</text>
</comment>
<dbReference type="eggNOG" id="COG0801">
    <property type="taxonomic scope" value="Bacteria"/>
</dbReference>
<evidence type="ECO:0000256" key="7">
    <source>
        <dbReference type="ARBA" id="ARBA00022777"/>
    </source>
</evidence>
<dbReference type="STRING" id="1121013.GCA_000426365_00790"/>
<dbReference type="PANTHER" id="PTHR43071">
    <property type="entry name" value="2-AMINO-4-HYDROXY-6-HYDROXYMETHYLDIHYDROPTERIDINE PYROPHOSPHOKINASE"/>
    <property type="match status" value="1"/>
</dbReference>
<name>A0A091BBD3_9GAMM</name>
<keyword evidence="8" id="KW-0067">ATP-binding</keyword>
<dbReference type="PANTHER" id="PTHR43071:SF1">
    <property type="entry name" value="2-AMINO-4-HYDROXY-6-HYDROXYMETHYLDIHYDROPTERIDINE PYROPHOSPHOKINASE"/>
    <property type="match status" value="1"/>
</dbReference>
<dbReference type="EC" id="2.7.6.3" evidence="3"/>
<dbReference type="UniPathway" id="UPA00077">
    <property type="reaction ID" value="UER00155"/>
</dbReference>
<dbReference type="GO" id="GO:0046654">
    <property type="term" value="P:tetrahydrofolate biosynthetic process"/>
    <property type="evidence" value="ECO:0007669"/>
    <property type="project" value="UniProtKB-UniPathway"/>
</dbReference>